<organism evidence="1 2">
    <name type="scientific">Staphylococcus aureus</name>
    <dbReference type="NCBI Taxonomy" id="1280"/>
    <lineage>
        <taxon>Bacteria</taxon>
        <taxon>Bacillati</taxon>
        <taxon>Bacillota</taxon>
        <taxon>Bacilli</taxon>
        <taxon>Bacillales</taxon>
        <taxon>Staphylococcaceae</taxon>
        <taxon>Staphylococcus</taxon>
    </lineage>
</organism>
<dbReference type="Proteomes" id="UP000254116">
    <property type="component" value="Unassembled WGS sequence"/>
</dbReference>
<sequence>MEKDDTLAEIKPMLNFDEQIAKLKQMNIFFNIIDTEKANEILRKNNYFFKLAYFRKNFEKKEWRLFHRICLFIRFSNYRYEIKIHNVAFNFRY</sequence>
<reference evidence="1 2" key="1">
    <citation type="submission" date="2018-06" db="EMBL/GenBank/DDBJ databases">
        <authorList>
            <consortium name="Pathogen Informatics"/>
            <person name="Doyle S."/>
        </authorList>
    </citation>
    <scope>NUCLEOTIDE SEQUENCE [LARGE SCALE GENOMIC DNA]</scope>
    <source>
        <strain evidence="1 2">NCTC10702</strain>
    </source>
</reference>
<gene>
    <name evidence="1" type="ORF">NCTC10702_00707</name>
</gene>
<name>A0A380EFX9_STAAU</name>
<dbReference type="AlphaFoldDB" id="A0A380EFX9"/>
<proteinExistence type="predicted"/>
<accession>A0A380EFX9</accession>
<evidence type="ECO:0000313" key="1">
    <source>
        <dbReference type="EMBL" id="SUL32261.1"/>
    </source>
</evidence>
<evidence type="ECO:0008006" key="3">
    <source>
        <dbReference type="Google" id="ProtNLM"/>
    </source>
</evidence>
<evidence type="ECO:0000313" key="2">
    <source>
        <dbReference type="Proteomes" id="UP000254116"/>
    </source>
</evidence>
<dbReference type="EMBL" id="UHBY01000003">
    <property type="protein sequence ID" value="SUL32261.1"/>
    <property type="molecule type" value="Genomic_DNA"/>
</dbReference>
<protein>
    <recommendedName>
        <fullName evidence="3">Abi family protein</fullName>
    </recommendedName>
</protein>